<accession>A0A7X0MGP2</accession>
<reference evidence="2 3" key="1">
    <citation type="submission" date="2020-08" db="EMBL/GenBank/DDBJ databases">
        <title>Genomic Encyclopedia of Type Strains, Phase IV (KMG-V): Genome sequencing to study the core and pangenomes of soil and plant-associated prokaryotes.</title>
        <authorList>
            <person name="Whitman W."/>
        </authorList>
    </citation>
    <scope>NUCLEOTIDE SEQUENCE [LARGE SCALE GENOMIC DNA]</scope>
    <source>
        <strain evidence="2 3">M2T3</strain>
    </source>
</reference>
<dbReference type="AlphaFoldDB" id="A0A7X0MGP2"/>
<proteinExistence type="predicted"/>
<evidence type="ECO:0000313" key="3">
    <source>
        <dbReference type="Proteomes" id="UP000521017"/>
    </source>
</evidence>
<name>A0A7X0MGP2_9SPHI</name>
<comment type="caution">
    <text evidence="2">The sequence shown here is derived from an EMBL/GenBank/DDBJ whole genome shotgun (WGS) entry which is preliminary data.</text>
</comment>
<protein>
    <submittedName>
        <fullName evidence="2">Uncharacterized protein</fullName>
    </submittedName>
</protein>
<dbReference type="Proteomes" id="UP000521017">
    <property type="component" value="Unassembled WGS sequence"/>
</dbReference>
<organism evidence="2 3">
    <name type="scientific">Pedobacter cryoconitis</name>
    <dbReference type="NCBI Taxonomy" id="188932"/>
    <lineage>
        <taxon>Bacteria</taxon>
        <taxon>Pseudomonadati</taxon>
        <taxon>Bacteroidota</taxon>
        <taxon>Sphingobacteriia</taxon>
        <taxon>Sphingobacteriales</taxon>
        <taxon>Sphingobacteriaceae</taxon>
        <taxon>Pedobacter</taxon>
    </lineage>
</organism>
<feature type="signal peptide" evidence="1">
    <location>
        <begin position="1"/>
        <end position="17"/>
    </location>
</feature>
<evidence type="ECO:0000313" key="2">
    <source>
        <dbReference type="EMBL" id="MBB6498512.1"/>
    </source>
</evidence>
<feature type="chain" id="PRO_5031080251" evidence="1">
    <location>
        <begin position="18"/>
        <end position="149"/>
    </location>
</feature>
<evidence type="ECO:0000256" key="1">
    <source>
        <dbReference type="SAM" id="SignalP"/>
    </source>
</evidence>
<dbReference type="EMBL" id="JACHCC010000002">
    <property type="protein sequence ID" value="MBB6498512.1"/>
    <property type="molecule type" value="Genomic_DNA"/>
</dbReference>
<dbReference type="RefSeq" id="WP_184622706.1">
    <property type="nucleotide sequence ID" value="NZ_JACHCC010000002.1"/>
</dbReference>
<sequence length="149" mass="16691">MKILLLFLFILPLSLIAQDKSEIPEQSTKIIVSNSNSALQNHKLILQVILENNMFPDVNDNTIFYIKTQPKTVAKDEGVYFLNILSKDGSIIITGMTKGPGYITGGQYASTLPDYKEIQYTGFARSVFKKSFVLMNDFAKKLGGKISYQ</sequence>
<keyword evidence="1" id="KW-0732">Signal</keyword>
<gene>
    <name evidence="2" type="ORF">HDF25_000649</name>
</gene>